<evidence type="ECO:0000313" key="9">
    <source>
        <dbReference type="Proteomes" id="UP000053617"/>
    </source>
</evidence>
<dbReference type="InterPro" id="IPR050416">
    <property type="entry name" value="FAD-linked_Oxidoreductase"/>
</dbReference>
<dbReference type="SUPFAM" id="SSF56176">
    <property type="entry name" value="FAD-binding/transporter-associated domain-like"/>
    <property type="match status" value="1"/>
</dbReference>
<dbReference type="InterPro" id="IPR016169">
    <property type="entry name" value="FAD-bd_PCMH_sub2"/>
</dbReference>
<dbReference type="PANTHER" id="PTHR42973:SF39">
    <property type="entry name" value="FAD-BINDING PCMH-TYPE DOMAIN-CONTAINING PROTEIN"/>
    <property type="match status" value="1"/>
</dbReference>
<gene>
    <name evidence="8" type="ORF">Z518_03387</name>
</gene>
<dbReference type="Gene3D" id="3.30.465.10">
    <property type="match status" value="2"/>
</dbReference>
<organism evidence="8 9">
    <name type="scientific">Rhinocladiella mackenziei CBS 650.93</name>
    <dbReference type="NCBI Taxonomy" id="1442369"/>
    <lineage>
        <taxon>Eukaryota</taxon>
        <taxon>Fungi</taxon>
        <taxon>Dikarya</taxon>
        <taxon>Ascomycota</taxon>
        <taxon>Pezizomycotina</taxon>
        <taxon>Eurotiomycetes</taxon>
        <taxon>Chaetothyriomycetidae</taxon>
        <taxon>Chaetothyriales</taxon>
        <taxon>Herpotrichiellaceae</taxon>
        <taxon>Rhinocladiella</taxon>
    </lineage>
</organism>
<keyword evidence="6" id="KW-0732">Signal</keyword>
<dbReference type="GO" id="GO:0016491">
    <property type="term" value="F:oxidoreductase activity"/>
    <property type="evidence" value="ECO:0007669"/>
    <property type="project" value="UniProtKB-KW"/>
</dbReference>
<evidence type="ECO:0000256" key="6">
    <source>
        <dbReference type="SAM" id="SignalP"/>
    </source>
</evidence>
<evidence type="ECO:0000313" key="8">
    <source>
        <dbReference type="EMBL" id="KIX08730.1"/>
    </source>
</evidence>
<keyword evidence="5" id="KW-0560">Oxidoreductase</keyword>
<keyword evidence="3" id="KW-0285">Flavoprotein</keyword>
<name>A0A0D2JH94_9EURO</name>
<sequence length="619" mass="67227">MVVKFSVTAFYSALLLSGIVQAGPPPYCKPIPGSSDWPSQAEWQALNTSISGRLIKPVPPGQVCQANSSSYSVVACETVISQWSNSSWHAQDPFTADYNDDACLPNAQAPCTAALYPAYVINATNVTHVQAGVKFAKRTGVRLIVKGTGHDIPGRSSGPNSLSIYTHNIRGIDVSIGDARARKYGGVAAVKIGAGMRMGEIYMVAAQHNLTIVGGGDNDVGIGGWITAAGHSPLSSKYGLGADQVLEMEVVTANGTHLTINENSYPGLFWAMRGGGGSTFAVMISVTVRAYPSVGMTAYTFSYNTTGNTDTFWSLVTYFHSQLPAINDKGVMGYYWIIPDAGVSDPNPATRGQIFGAWFVPEKSPEEATKIISPMEQTIRNNTRNWEDPVSVTNSSYEFPDFSSAWSLSTPESVGPELRLGSRLLTRQALEGDPQRLKKLWKQTTTIPQNIILGHMVAGPGVKNVKIPGGGNSVLPAWRDAYVHLGKLFRGPFPDDPDEISRLRVLTDCTAIPRTWPYLNDTAKLATTKLLRNVEVEALREMAPHSGAYINEADPTEPNWKKTFWGSNYPRLLELKNYWDPDGVFWCIPCVGHDQWTFIGNEGIEGGIGQSLGRICKTQ</sequence>
<dbReference type="PROSITE" id="PS51387">
    <property type="entry name" value="FAD_PCMH"/>
    <property type="match status" value="1"/>
</dbReference>
<evidence type="ECO:0000256" key="1">
    <source>
        <dbReference type="ARBA" id="ARBA00001974"/>
    </source>
</evidence>
<keyword evidence="9" id="KW-1185">Reference proteome</keyword>
<evidence type="ECO:0000259" key="7">
    <source>
        <dbReference type="PROSITE" id="PS51387"/>
    </source>
</evidence>
<dbReference type="Proteomes" id="UP000053617">
    <property type="component" value="Unassembled WGS sequence"/>
</dbReference>
<dbReference type="EMBL" id="KN847476">
    <property type="protein sequence ID" value="KIX08730.1"/>
    <property type="molecule type" value="Genomic_DNA"/>
</dbReference>
<evidence type="ECO:0000256" key="4">
    <source>
        <dbReference type="ARBA" id="ARBA00022827"/>
    </source>
</evidence>
<dbReference type="InterPro" id="IPR006094">
    <property type="entry name" value="Oxid_FAD_bind_N"/>
</dbReference>
<dbReference type="InterPro" id="IPR012951">
    <property type="entry name" value="BBE"/>
</dbReference>
<evidence type="ECO:0000256" key="5">
    <source>
        <dbReference type="ARBA" id="ARBA00023002"/>
    </source>
</evidence>
<dbReference type="OrthoDB" id="9983560at2759"/>
<proteinExistence type="inferred from homology"/>
<comment type="similarity">
    <text evidence="2">Belongs to the oxygen-dependent FAD-linked oxidoreductase family.</text>
</comment>
<evidence type="ECO:0000256" key="3">
    <source>
        <dbReference type="ARBA" id="ARBA00022630"/>
    </source>
</evidence>
<feature type="signal peptide" evidence="6">
    <location>
        <begin position="1"/>
        <end position="22"/>
    </location>
</feature>
<comment type="cofactor">
    <cofactor evidence="1">
        <name>FAD</name>
        <dbReference type="ChEBI" id="CHEBI:57692"/>
    </cofactor>
</comment>
<accession>A0A0D2JH94</accession>
<evidence type="ECO:0000256" key="2">
    <source>
        <dbReference type="ARBA" id="ARBA00005466"/>
    </source>
</evidence>
<dbReference type="VEuPathDB" id="FungiDB:Z518_03387"/>
<dbReference type="InterPro" id="IPR036318">
    <property type="entry name" value="FAD-bd_PCMH-like_sf"/>
</dbReference>
<reference evidence="8 9" key="1">
    <citation type="submission" date="2015-01" db="EMBL/GenBank/DDBJ databases">
        <title>The Genome Sequence of Rhinocladiella mackenzie CBS 650.93.</title>
        <authorList>
            <consortium name="The Broad Institute Genomics Platform"/>
            <person name="Cuomo C."/>
            <person name="de Hoog S."/>
            <person name="Gorbushina A."/>
            <person name="Stielow B."/>
            <person name="Teixiera M."/>
            <person name="Abouelleil A."/>
            <person name="Chapman S.B."/>
            <person name="Priest M."/>
            <person name="Young S.K."/>
            <person name="Wortman J."/>
            <person name="Nusbaum C."/>
            <person name="Birren B."/>
        </authorList>
    </citation>
    <scope>NUCLEOTIDE SEQUENCE [LARGE SCALE GENOMIC DNA]</scope>
    <source>
        <strain evidence="8 9">CBS 650.93</strain>
    </source>
</reference>
<dbReference type="STRING" id="1442369.A0A0D2JH94"/>
<feature type="chain" id="PRO_5002245370" description="FAD-binding PCMH-type domain-containing protein" evidence="6">
    <location>
        <begin position="23"/>
        <end position="619"/>
    </location>
</feature>
<dbReference type="AlphaFoldDB" id="A0A0D2JH94"/>
<keyword evidence="4" id="KW-0274">FAD</keyword>
<dbReference type="PANTHER" id="PTHR42973">
    <property type="entry name" value="BINDING OXIDOREDUCTASE, PUTATIVE (AFU_ORTHOLOGUE AFUA_1G17690)-RELATED"/>
    <property type="match status" value="1"/>
</dbReference>
<dbReference type="GeneID" id="25291458"/>
<dbReference type="GO" id="GO:0071949">
    <property type="term" value="F:FAD binding"/>
    <property type="evidence" value="ECO:0007669"/>
    <property type="project" value="InterPro"/>
</dbReference>
<feature type="domain" description="FAD-binding PCMH-type" evidence="7">
    <location>
        <begin position="113"/>
        <end position="293"/>
    </location>
</feature>
<dbReference type="Pfam" id="PF08031">
    <property type="entry name" value="BBE"/>
    <property type="match status" value="1"/>
</dbReference>
<dbReference type="RefSeq" id="XP_013275866.1">
    <property type="nucleotide sequence ID" value="XM_013420412.1"/>
</dbReference>
<dbReference type="InterPro" id="IPR016166">
    <property type="entry name" value="FAD-bd_PCMH"/>
</dbReference>
<protein>
    <recommendedName>
        <fullName evidence="7">FAD-binding PCMH-type domain-containing protein</fullName>
    </recommendedName>
</protein>
<dbReference type="Pfam" id="PF01565">
    <property type="entry name" value="FAD_binding_4"/>
    <property type="match status" value="1"/>
</dbReference>
<dbReference type="HOGENOM" id="CLU_018354_4_4_1"/>